<dbReference type="SUPFAM" id="SSF56112">
    <property type="entry name" value="Protein kinase-like (PK-like)"/>
    <property type="match status" value="1"/>
</dbReference>
<sequence>MAIQRLKNFLNIQSQRKADKHSGSIIRNYIQLGSMCNSVQLLDCFRATKNLVLVFPKWHPLTVQRDELFQFKYLETRTIAKISIAICKFLQHLHSANLAHCDIKPPNILCKKSILDDNQNELEIDDFCVCDFDDVKQIGTMEWRIFGTAGFTHPNVDFMKENGSRQRMFELEILPYLDIYSLGATVNWFLQFVTRDSALEEHQALMIIASRLMEVDEVTPINISATIKEFEAFC</sequence>
<organism evidence="2 3">
    <name type="scientific">Rozella allomycis (strain CSF55)</name>
    <dbReference type="NCBI Taxonomy" id="988480"/>
    <lineage>
        <taxon>Eukaryota</taxon>
        <taxon>Fungi</taxon>
        <taxon>Fungi incertae sedis</taxon>
        <taxon>Cryptomycota</taxon>
        <taxon>Cryptomycota incertae sedis</taxon>
        <taxon>Rozella</taxon>
    </lineage>
</organism>
<dbReference type="InterPro" id="IPR011009">
    <property type="entry name" value="Kinase-like_dom_sf"/>
</dbReference>
<keyword evidence="2" id="KW-0418">Kinase</keyword>
<dbReference type="HOGENOM" id="CLU_1185599_0_0_1"/>
<keyword evidence="3" id="KW-1185">Reference proteome</keyword>
<feature type="domain" description="Protein kinase" evidence="1">
    <location>
        <begin position="1"/>
        <end position="234"/>
    </location>
</feature>
<gene>
    <name evidence="2" type="ORF">O9G_006187</name>
</gene>
<dbReference type="GO" id="GO:0005524">
    <property type="term" value="F:ATP binding"/>
    <property type="evidence" value="ECO:0007669"/>
    <property type="project" value="InterPro"/>
</dbReference>
<accession>A0A075B2U5</accession>
<proteinExistence type="predicted"/>
<dbReference type="AlphaFoldDB" id="A0A075B2U5"/>
<dbReference type="PROSITE" id="PS50011">
    <property type="entry name" value="PROTEIN_KINASE_DOM"/>
    <property type="match status" value="1"/>
</dbReference>
<dbReference type="Proteomes" id="UP000030755">
    <property type="component" value="Unassembled WGS sequence"/>
</dbReference>
<dbReference type="Pfam" id="PF00069">
    <property type="entry name" value="Pkinase"/>
    <property type="match status" value="1"/>
</dbReference>
<evidence type="ECO:0000313" key="3">
    <source>
        <dbReference type="Proteomes" id="UP000030755"/>
    </source>
</evidence>
<dbReference type="OrthoDB" id="4062651at2759"/>
<name>A0A075B2U5_ROZAC</name>
<keyword evidence="2" id="KW-0808">Transferase</keyword>
<dbReference type="PANTHER" id="PTHR24347">
    <property type="entry name" value="SERINE/THREONINE-PROTEIN KINASE"/>
    <property type="match status" value="1"/>
</dbReference>
<evidence type="ECO:0000259" key="1">
    <source>
        <dbReference type="PROSITE" id="PS50011"/>
    </source>
</evidence>
<dbReference type="EMBL" id="KE560401">
    <property type="protein sequence ID" value="EPZ36894.1"/>
    <property type="molecule type" value="Genomic_DNA"/>
</dbReference>
<dbReference type="GO" id="GO:0004672">
    <property type="term" value="F:protein kinase activity"/>
    <property type="evidence" value="ECO:0007669"/>
    <property type="project" value="InterPro"/>
</dbReference>
<dbReference type="Gene3D" id="1.10.510.10">
    <property type="entry name" value="Transferase(Phosphotransferase) domain 1"/>
    <property type="match status" value="1"/>
</dbReference>
<dbReference type="InterPro" id="IPR000719">
    <property type="entry name" value="Prot_kinase_dom"/>
</dbReference>
<evidence type="ECO:0000313" key="2">
    <source>
        <dbReference type="EMBL" id="EPZ36894.1"/>
    </source>
</evidence>
<reference evidence="2 3" key="1">
    <citation type="journal article" date="2013" name="Curr. Biol.">
        <title>Shared signatures of parasitism and phylogenomics unite Cryptomycota and microsporidia.</title>
        <authorList>
            <person name="James T.Y."/>
            <person name="Pelin A."/>
            <person name="Bonen L."/>
            <person name="Ahrendt S."/>
            <person name="Sain D."/>
            <person name="Corradi N."/>
            <person name="Stajich J.E."/>
        </authorList>
    </citation>
    <scope>NUCLEOTIDE SEQUENCE [LARGE SCALE GENOMIC DNA]</scope>
    <source>
        <strain evidence="2 3">CSF55</strain>
    </source>
</reference>
<dbReference type="InterPro" id="IPR008271">
    <property type="entry name" value="Ser/Thr_kinase_AS"/>
</dbReference>
<protein>
    <submittedName>
        <fullName evidence="2">Serine/threonine-protein kinase domain-containing protein 5</fullName>
    </submittedName>
</protein>
<dbReference type="PROSITE" id="PS00108">
    <property type="entry name" value="PROTEIN_KINASE_ST"/>
    <property type="match status" value="1"/>
</dbReference>